<keyword evidence="3" id="KW-1185">Reference proteome</keyword>
<organism evidence="2 3">
    <name type="scientific">Candidatus Rhodobacter oscarellae</name>
    <dbReference type="NCBI Taxonomy" id="1675527"/>
    <lineage>
        <taxon>Bacteria</taxon>
        <taxon>Pseudomonadati</taxon>
        <taxon>Pseudomonadota</taxon>
        <taxon>Alphaproteobacteria</taxon>
        <taxon>Rhodobacterales</taxon>
        <taxon>Rhodobacter group</taxon>
        <taxon>Rhodobacter</taxon>
    </lineage>
</organism>
<accession>A0A0J9E149</accession>
<dbReference type="STRING" id="1675527.AIOL_001560"/>
<dbReference type="Proteomes" id="UP000037178">
    <property type="component" value="Unassembled WGS sequence"/>
</dbReference>
<protein>
    <recommendedName>
        <fullName evidence="4">Glyceraldehyde-3-phosphate dehydrogenase</fullName>
    </recommendedName>
</protein>
<gene>
    <name evidence="2" type="ORF">AIOL_001560</name>
</gene>
<reference evidence="2 3" key="1">
    <citation type="submission" date="2015-06" db="EMBL/GenBank/DDBJ databases">
        <title>Draft genome sequence of an Alphaproteobacteria species associated to the Mediterranean sponge Oscarella lobularis.</title>
        <authorList>
            <person name="Jourda C."/>
            <person name="Santini S."/>
            <person name="Claverie J.-M."/>
        </authorList>
    </citation>
    <scope>NUCLEOTIDE SEQUENCE [LARGE SCALE GENOMIC DNA]</scope>
    <source>
        <strain evidence="2">IGS</strain>
    </source>
</reference>
<proteinExistence type="predicted"/>
<comment type="caution">
    <text evidence="2">The sequence shown here is derived from an EMBL/GenBank/DDBJ whole genome shotgun (WGS) entry which is preliminary data.</text>
</comment>
<evidence type="ECO:0000256" key="1">
    <source>
        <dbReference type="SAM" id="Phobius"/>
    </source>
</evidence>
<evidence type="ECO:0000313" key="3">
    <source>
        <dbReference type="Proteomes" id="UP000037178"/>
    </source>
</evidence>
<feature type="transmembrane region" description="Helical" evidence="1">
    <location>
        <begin position="6"/>
        <end position="25"/>
    </location>
</feature>
<keyword evidence="1" id="KW-0472">Membrane</keyword>
<dbReference type="AlphaFoldDB" id="A0A0J9E149"/>
<sequence length="47" mass="5228">MTNTIAIILGLTIIGLVGLDMYLTGGETLVFLGRKLLDLIDYIAFWR</sequence>
<name>A0A0J9E149_9RHOB</name>
<evidence type="ECO:0008006" key="4">
    <source>
        <dbReference type="Google" id="ProtNLM"/>
    </source>
</evidence>
<dbReference type="PATRIC" id="fig|1675527.3.peg.1654"/>
<dbReference type="RefSeq" id="WP_049642467.1">
    <property type="nucleotide sequence ID" value="NZ_LFTY01000002.1"/>
</dbReference>
<keyword evidence="1" id="KW-0812">Transmembrane</keyword>
<evidence type="ECO:0000313" key="2">
    <source>
        <dbReference type="EMBL" id="KMW56606.1"/>
    </source>
</evidence>
<dbReference type="EMBL" id="LFTY01000002">
    <property type="protein sequence ID" value="KMW56606.1"/>
    <property type="molecule type" value="Genomic_DNA"/>
</dbReference>
<keyword evidence="1" id="KW-1133">Transmembrane helix</keyword>